<feature type="transmembrane region" description="Helical" evidence="1">
    <location>
        <begin position="65"/>
        <end position="86"/>
    </location>
</feature>
<keyword evidence="3" id="KW-1185">Reference proteome</keyword>
<dbReference type="Proteomes" id="UP000181899">
    <property type="component" value="Unassembled WGS sequence"/>
</dbReference>
<organism evidence="2 3">
    <name type="scientific">Proteiniclasticum ruminis</name>
    <dbReference type="NCBI Taxonomy" id="398199"/>
    <lineage>
        <taxon>Bacteria</taxon>
        <taxon>Bacillati</taxon>
        <taxon>Bacillota</taxon>
        <taxon>Clostridia</taxon>
        <taxon>Eubacteriales</taxon>
        <taxon>Clostridiaceae</taxon>
        <taxon>Proteiniclasticum</taxon>
    </lineage>
</organism>
<sequence>MSQPNSSINCYKCGDPINSSVKFKIHGNEYCSACFNNETSNSDSNTITSATVASYSTHKNKYSKYLGVIAIIELISSIFLGFYIWVEFNFGLGFAIIFQGIVFFILLSALEIMAEDIAHIRNNQH</sequence>
<keyword evidence="1" id="KW-0472">Membrane</keyword>
<evidence type="ECO:0000313" key="3">
    <source>
        <dbReference type="Proteomes" id="UP000181899"/>
    </source>
</evidence>
<dbReference type="AlphaFoldDB" id="A0A1I5BB70"/>
<accession>A0A1I5BB70</accession>
<dbReference type="EMBL" id="FOVK01000004">
    <property type="protein sequence ID" value="SFN71946.1"/>
    <property type="molecule type" value="Genomic_DNA"/>
</dbReference>
<gene>
    <name evidence="2" type="ORF">SAMN04488695_104112</name>
</gene>
<dbReference type="RefSeq" id="WP_074911860.1">
    <property type="nucleotide sequence ID" value="NZ_FOVK01000004.1"/>
</dbReference>
<protein>
    <submittedName>
        <fullName evidence="2">Uncharacterized protein</fullName>
    </submittedName>
</protein>
<feature type="transmembrane region" description="Helical" evidence="1">
    <location>
        <begin position="92"/>
        <end position="114"/>
    </location>
</feature>
<reference evidence="2 3" key="1">
    <citation type="submission" date="2016-10" db="EMBL/GenBank/DDBJ databases">
        <authorList>
            <person name="de Groot N.N."/>
        </authorList>
    </citation>
    <scope>NUCLEOTIDE SEQUENCE [LARGE SCALE GENOMIC DNA]</scope>
    <source>
        <strain evidence="2 3">ML2</strain>
    </source>
</reference>
<proteinExistence type="predicted"/>
<evidence type="ECO:0000313" key="2">
    <source>
        <dbReference type="EMBL" id="SFN71946.1"/>
    </source>
</evidence>
<evidence type="ECO:0000256" key="1">
    <source>
        <dbReference type="SAM" id="Phobius"/>
    </source>
</evidence>
<keyword evidence="1" id="KW-0812">Transmembrane</keyword>
<keyword evidence="1" id="KW-1133">Transmembrane helix</keyword>
<name>A0A1I5BB70_9CLOT</name>